<evidence type="ECO:0000256" key="1">
    <source>
        <dbReference type="SAM" id="MobiDB-lite"/>
    </source>
</evidence>
<evidence type="ECO:0000313" key="2">
    <source>
        <dbReference type="EMBL" id="GJT89444.1"/>
    </source>
</evidence>
<keyword evidence="3" id="KW-1185">Reference proteome</keyword>
<feature type="region of interest" description="Disordered" evidence="1">
    <location>
        <begin position="123"/>
        <end position="142"/>
    </location>
</feature>
<name>A0ABQ5HPV4_9ASTR</name>
<dbReference type="EMBL" id="BQNB010019825">
    <property type="protein sequence ID" value="GJT89444.1"/>
    <property type="molecule type" value="Genomic_DNA"/>
</dbReference>
<feature type="compositionally biased region" description="Acidic residues" evidence="1">
    <location>
        <begin position="124"/>
        <end position="135"/>
    </location>
</feature>
<proteinExistence type="predicted"/>
<comment type="caution">
    <text evidence="2">The sequence shown here is derived from an EMBL/GenBank/DDBJ whole genome shotgun (WGS) entry which is preliminary data.</text>
</comment>
<reference evidence="2" key="2">
    <citation type="submission" date="2022-01" db="EMBL/GenBank/DDBJ databases">
        <authorList>
            <person name="Yamashiro T."/>
            <person name="Shiraishi A."/>
            <person name="Satake H."/>
            <person name="Nakayama K."/>
        </authorList>
    </citation>
    <scope>NUCLEOTIDE SEQUENCE</scope>
</reference>
<dbReference type="Proteomes" id="UP001151760">
    <property type="component" value="Unassembled WGS sequence"/>
</dbReference>
<gene>
    <name evidence="2" type="ORF">Tco_1071161</name>
</gene>
<protein>
    <submittedName>
        <fullName evidence="2">Uncharacterized protein</fullName>
    </submittedName>
</protein>
<reference evidence="2" key="1">
    <citation type="journal article" date="2022" name="Int. J. Mol. Sci.">
        <title>Draft Genome of Tanacetum Coccineum: Genomic Comparison of Closely Related Tanacetum-Family Plants.</title>
        <authorList>
            <person name="Yamashiro T."/>
            <person name="Shiraishi A."/>
            <person name="Nakayama K."/>
            <person name="Satake H."/>
        </authorList>
    </citation>
    <scope>NUCLEOTIDE SEQUENCE</scope>
</reference>
<evidence type="ECO:0000313" key="3">
    <source>
        <dbReference type="Proteomes" id="UP001151760"/>
    </source>
</evidence>
<organism evidence="2 3">
    <name type="scientific">Tanacetum coccineum</name>
    <dbReference type="NCBI Taxonomy" id="301880"/>
    <lineage>
        <taxon>Eukaryota</taxon>
        <taxon>Viridiplantae</taxon>
        <taxon>Streptophyta</taxon>
        <taxon>Embryophyta</taxon>
        <taxon>Tracheophyta</taxon>
        <taxon>Spermatophyta</taxon>
        <taxon>Magnoliopsida</taxon>
        <taxon>eudicotyledons</taxon>
        <taxon>Gunneridae</taxon>
        <taxon>Pentapetalae</taxon>
        <taxon>asterids</taxon>
        <taxon>campanulids</taxon>
        <taxon>Asterales</taxon>
        <taxon>Asteraceae</taxon>
        <taxon>Asteroideae</taxon>
        <taxon>Anthemideae</taxon>
        <taxon>Anthemidinae</taxon>
        <taxon>Tanacetum</taxon>
    </lineage>
</organism>
<accession>A0ABQ5HPV4</accession>
<sequence length="216" mass="24428">MVYVVNGVFASGVDMDLEKDFVGLALQEMRIHPLMLLIQTLSMISQTFSSTLHNPSTRHTHASYVETILTMYSVEDMVSNPKWCPRLIHIRSDSDCDLPSCDDFSSIDVPRGNSMTFSNPLFDSNDDFTSSDDESLPDKDVPEDNMKIYSKPLFELMTKLFSSDVISSFDDGVKGHREQRTCGDVDEIELLLHVIVYSQDKLDSILEGFGWKPLLE</sequence>